<accession>H2XN43</accession>
<evidence type="ECO:0000313" key="1">
    <source>
        <dbReference type="Ensembl" id="ENSCINP00000031076.1"/>
    </source>
</evidence>
<dbReference type="EMBL" id="EAAA01002869">
    <property type="status" value="NOT_ANNOTATED_CDS"/>
    <property type="molecule type" value="Genomic_DNA"/>
</dbReference>
<dbReference type="HOGENOM" id="CLU_2468390_0_0_1"/>
<reference evidence="1" key="2">
    <citation type="journal article" date="2008" name="Genome Biol.">
        <title>Improved genome assembly and evidence-based global gene model set for the chordate Ciona intestinalis: new insight into intron and operon populations.</title>
        <authorList>
            <person name="Satou Y."/>
            <person name="Mineta K."/>
            <person name="Ogasawara M."/>
            <person name="Sasakura Y."/>
            <person name="Shoguchi E."/>
            <person name="Ueno K."/>
            <person name="Yamada L."/>
            <person name="Matsumoto J."/>
            <person name="Wasserscheid J."/>
            <person name="Dewar K."/>
            <person name="Wiley G.B."/>
            <person name="Macmil S.L."/>
            <person name="Roe B.A."/>
            <person name="Zeller R.W."/>
            <person name="Hastings K.E."/>
            <person name="Lemaire P."/>
            <person name="Lindquist E."/>
            <person name="Endo T."/>
            <person name="Hotta K."/>
            <person name="Inaba K."/>
        </authorList>
    </citation>
    <scope>NUCLEOTIDE SEQUENCE [LARGE SCALE GENOMIC DNA]</scope>
    <source>
        <strain evidence="1">wild type</strain>
    </source>
</reference>
<organism evidence="1 2">
    <name type="scientific">Ciona intestinalis</name>
    <name type="common">Transparent sea squirt</name>
    <name type="synonym">Ascidia intestinalis</name>
    <dbReference type="NCBI Taxonomy" id="7719"/>
    <lineage>
        <taxon>Eukaryota</taxon>
        <taxon>Metazoa</taxon>
        <taxon>Chordata</taxon>
        <taxon>Tunicata</taxon>
        <taxon>Ascidiacea</taxon>
        <taxon>Phlebobranchia</taxon>
        <taxon>Cionidae</taxon>
        <taxon>Ciona</taxon>
    </lineage>
</organism>
<reference evidence="2" key="1">
    <citation type="journal article" date="2002" name="Science">
        <title>The draft genome of Ciona intestinalis: insights into chordate and vertebrate origins.</title>
        <authorList>
            <person name="Dehal P."/>
            <person name="Satou Y."/>
            <person name="Campbell R.K."/>
            <person name="Chapman J."/>
            <person name="Degnan B."/>
            <person name="De Tomaso A."/>
            <person name="Davidson B."/>
            <person name="Di Gregorio A."/>
            <person name="Gelpke M."/>
            <person name="Goodstein D.M."/>
            <person name="Harafuji N."/>
            <person name="Hastings K.E."/>
            <person name="Ho I."/>
            <person name="Hotta K."/>
            <person name="Huang W."/>
            <person name="Kawashima T."/>
            <person name="Lemaire P."/>
            <person name="Martinez D."/>
            <person name="Meinertzhagen I.A."/>
            <person name="Necula S."/>
            <person name="Nonaka M."/>
            <person name="Putnam N."/>
            <person name="Rash S."/>
            <person name="Saiga H."/>
            <person name="Satake M."/>
            <person name="Terry A."/>
            <person name="Yamada L."/>
            <person name="Wang H.G."/>
            <person name="Awazu S."/>
            <person name="Azumi K."/>
            <person name="Boore J."/>
            <person name="Branno M."/>
            <person name="Chin-Bow S."/>
            <person name="DeSantis R."/>
            <person name="Doyle S."/>
            <person name="Francino P."/>
            <person name="Keys D.N."/>
            <person name="Haga S."/>
            <person name="Hayashi H."/>
            <person name="Hino K."/>
            <person name="Imai K.S."/>
            <person name="Inaba K."/>
            <person name="Kano S."/>
            <person name="Kobayashi K."/>
            <person name="Kobayashi M."/>
            <person name="Lee B.I."/>
            <person name="Makabe K.W."/>
            <person name="Manohar C."/>
            <person name="Matassi G."/>
            <person name="Medina M."/>
            <person name="Mochizuki Y."/>
            <person name="Mount S."/>
            <person name="Morishita T."/>
            <person name="Miura S."/>
            <person name="Nakayama A."/>
            <person name="Nishizaka S."/>
            <person name="Nomoto H."/>
            <person name="Ohta F."/>
            <person name="Oishi K."/>
            <person name="Rigoutsos I."/>
            <person name="Sano M."/>
            <person name="Sasaki A."/>
            <person name="Sasakura Y."/>
            <person name="Shoguchi E."/>
            <person name="Shin-i T."/>
            <person name="Spagnuolo A."/>
            <person name="Stainier D."/>
            <person name="Suzuki M.M."/>
            <person name="Tassy O."/>
            <person name="Takatori N."/>
            <person name="Tokuoka M."/>
            <person name="Yagi K."/>
            <person name="Yoshizaki F."/>
            <person name="Wada S."/>
            <person name="Zhang C."/>
            <person name="Hyatt P.D."/>
            <person name="Larimer F."/>
            <person name="Detter C."/>
            <person name="Doggett N."/>
            <person name="Glavina T."/>
            <person name="Hawkins T."/>
            <person name="Richardson P."/>
            <person name="Lucas S."/>
            <person name="Kohara Y."/>
            <person name="Levine M."/>
            <person name="Satoh N."/>
            <person name="Rokhsar D.S."/>
        </authorList>
    </citation>
    <scope>NUCLEOTIDE SEQUENCE [LARGE SCALE GENOMIC DNA]</scope>
</reference>
<evidence type="ECO:0000313" key="2">
    <source>
        <dbReference type="Proteomes" id="UP000008144"/>
    </source>
</evidence>
<dbReference type="Proteomes" id="UP000008144">
    <property type="component" value="Chromosome 9"/>
</dbReference>
<sequence>MTILQGVWTNSTFIFRISNNTRKGTRKFCLQIKRKNSSTASDDVFVGKKLKSEKSSEWNSGWIPGHMDFVSTNHSDRWSTRGMSTFGY</sequence>
<dbReference type="Ensembl" id="ENSCINT00000036934.1">
    <property type="protein sequence ID" value="ENSCINP00000031076.1"/>
    <property type="gene ID" value="ENSCING00000018543.1"/>
</dbReference>
<reference evidence="1" key="3">
    <citation type="submission" date="2025-08" db="UniProtKB">
        <authorList>
            <consortium name="Ensembl"/>
        </authorList>
    </citation>
    <scope>IDENTIFICATION</scope>
</reference>
<keyword evidence="2" id="KW-1185">Reference proteome</keyword>
<dbReference type="InParanoid" id="H2XN43"/>
<name>H2XN43_CIOIN</name>
<reference evidence="1" key="4">
    <citation type="submission" date="2025-09" db="UniProtKB">
        <authorList>
            <consortium name="Ensembl"/>
        </authorList>
    </citation>
    <scope>IDENTIFICATION</scope>
</reference>
<proteinExistence type="predicted"/>
<protein>
    <submittedName>
        <fullName evidence="1">Uncharacterized protein</fullName>
    </submittedName>
</protein>
<dbReference type="AlphaFoldDB" id="H2XN43"/>